<proteinExistence type="predicted"/>
<feature type="compositionally biased region" description="Polar residues" evidence="1">
    <location>
        <begin position="331"/>
        <end position="341"/>
    </location>
</feature>
<feature type="region of interest" description="Disordered" evidence="1">
    <location>
        <begin position="327"/>
        <end position="385"/>
    </location>
</feature>
<feature type="compositionally biased region" description="Polar residues" evidence="1">
    <location>
        <begin position="1"/>
        <end position="10"/>
    </location>
</feature>
<feature type="compositionally biased region" description="Basic residues" evidence="1">
    <location>
        <begin position="18"/>
        <end position="32"/>
    </location>
</feature>
<dbReference type="AlphaFoldDB" id="A0ABD0SWU5"/>
<accession>A0ABD0SWU5</accession>
<feature type="compositionally biased region" description="Pro residues" evidence="1">
    <location>
        <begin position="91"/>
        <end position="105"/>
    </location>
</feature>
<sequence>MGKRSYNSGDNEYEVISKKMKKLQRQLLRARRKDPERSRSQRRRSSSTSSSSSGQSSPDRSEAPYEPRPSTSTAAVDTLPPRTQTTSTTVPMPPLTHPTAPPASLTPPTHQAPTEHLTSTNQIEPVDEITEAPAAPELSDDILQLLGEDPSQSKSYGKDIQPDLAVRIQHIATKGLSKEARKELMDKYLPPGNCTLIDAPCLNLEIKAAISEAVLKRDKGIEQKQKQISSTISCLAEALSLLLSSEPTNTIVIKLLMDAIKLLSDSQYSDSLIRRNFVLYNLKKDLKDQIQNTNIDKFLFSQDLADTLKAAKAISKSGADLKMTVAKTAPKKTNTPPQKNLNWRAPPQNYRPKGHQRTTKEPAYKNRHVNSSKQSSHPVSSHNRR</sequence>
<evidence type="ECO:0000313" key="3">
    <source>
        <dbReference type="Proteomes" id="UP001549921"/>
    </source>
</evidence>
<dbReference type="EMBL" id="JBEDNZ010000014">
    <property type="protein sequence ID" value="KAL0830224.1"/>
    <property type="molecule type" value="Genomic_DNA"/>
</dbReference>
<organism evidence="2 3">
    <name type="scientific">Loxostege sticticalis</name>
    <name type="common">Beet webworm moth</name>
    <dbReference type="NCBI Taxonomy" id="481309"/>
    <lineage>
        <taxon>Eukaryota</taxon>
        <taxon>Metazoa</taxon>
        <taxon>Ecdysozoa</taxon>
        <taxon>Arthropoda</taxon>
        <taxon>Hexapoda</taxon>
        <taxon>Insecta</taxon>
        <taxon>Pterygota</taxon>
        <taxon>Neoptera</taxon>
        <taxon>Endopterygota</taxon>
        <taxon>Lepidoptera</taxon>
        <taxon>Glossata</taxon>
        <taxon>Ditrysia</taxon>
        <taxon>Pyraloidea</taxon>
        <taxon>Crambidae</taxon>
        <taxon>Pyraustinae</taxon>
        <taxon>Loxostege</taxon>
    </lineage>
</organism>
<feature type="compositionally biased region" description="Low complexity" evidence="1">
    <location>
        <begin position="46"/>
        <end position="58"/>
    </location>
</feature>
<feature type="region of interest" description="Disordered" evidence="1">
    <location>
        <begin position="1"/>
        <end position="126"/>
    </location>
</feature>
<feature type="compositionally biased region" description="Low complexity" evidence="1">
    <location>
        <begin position="78"/>
        <end position="90"/>
    </location>
</feature>
<dbReference type="PANTHER" id="PTHR34239">
    <property type="entry name" value="APPLE DOMAIN-CONTAINING PROTEIN"/>
    <property type="match status" value="1"/>
</dbReference>
<reference evidence="2 3" key="1">
    <citation type="submission" date="2024-06" db="EMBL/GenBank/DDBJ databases">
        <title>A chromosome-level genome assembly of beet webworm, Loxostege sticticalis.</title>
        <authorList>
            <person name="Zhang Y."/>
        </authorList>
    </citation>
    <scope>NUCLEOTIDE SEQUENCE [LARGE SCALE GENOMIC DNA]</scope>
    <source>
        <strain evidence="2">AQ028</strain>
        <tissue evidence="2">Male pupae</tissue>
    </source>
</reference>
<evidence type="ECO:0000313" key="2">
    <source>
        <dbReference type="EMBL" id="KAL0830224.1"/>
    </source>
</evidence>
<protein>
    <submittedName>
        <fullName evidence="2">Uncharacterized protein</fullName>
    </submittedName>
</protein>
<gene>
    <name evidence="2" type="ORF">ABMA28_003673</name>
</gene>
<evidence type="ECO:0000256" key="1">
    <source>
        <dbReference type="SAM" id="MobiDB-lite"/>
    </source>
</evidence>
<name>A0ABD0SWU5_LOXSC</name>
<comment type="caution">
    <text evidence="2">The sequence shown here is derived from an EMBL/GenBank/DDBJ whole genome shotgun (WGS) entry which is preliminary data.</text>
</comment>
<feature type="compositionally biased region" description="Low complexity" evidence="1">
    <location>
        <begin position="371"/>
        <end position="385"/>
    </location>
</feature>
<dbReference type="PANTHER" id="PTHR34239:SF2">
    <property type="entry name" value="TRANSPOSABLE ELEMENT P TRANSPOSASE_THAP9 CONSERVED DOMAIN-CONTAINING PROTEIN"/>
    <property type="match status" value="1"/>
</dbReference>
<dbReference type="Proteomes" id="UP001549921">
    <property type="component" value="Unassembled WGS sequence"/>
</dbReference>